<proteinExistence type="predicted"/>
<dbReference type="PANTHER" id="PTHR34613:SF1">
    <property type="entry name" value="SLL6017 PROTEIN"/>
    <property type="match status" value="1"/>
</dbReference>
<dbReference type="EMBL" id="JACHJT010000001">
    <property type="protein sequence ID" value="MBB4934543.1"/>
    <property type="molecule type" value="Genomic_DNA"/>
</dbReference>
<organism evidence="1 2">
    <name type="scientific">Lipingzhangella halophila</name>
    <dbReference type="NCBI Taxonomy" id="1783352"/>
    <lineage>
        <taxon>Bacteria</taxon>
        <taxon>Bacillati</taxon>
        <taxon>Actinomycetota</taxon>
        <taxon>Actinomycetes</taxon>
        <taxon>Streptosporangiales</taxon>
        <taxon>Nocardiopsidaceae</taxon>
        <taxon>Lipingzhangella</taxon>
    </lineage>
</organism>
<reference evidence="1 2" key="1">
    <citation type="submission" date="2020-08" db="EMBL/GenBank/DDBJ databases">
        <title>Sequencing the genomes of 1000 actinobacteria strains.</title>
        <authorList>
            <person name="Klenk H.-P."/>
        </authorList>
    </citation>
    <scope>NUCLEOTIDE SEQUENCE [LARGE SCALE GENOMIC DNA]</scope>
    <source>
        <strain evidence="1 2">DSM 102030</strain>
    </source>
</reference>
<accession>A0A7W7W5B8</accession>
<keyword evidence="2" id="KW-1185">Reference proteome</keyword>
<protein>
    <submittedName>
        <fullName evidence="1">Uncharacterized protein</fullName>
    </submittedName>
</protein>
<dbReference type="AlphaFoldDB" id="A0A7W7W5B8"/>
<name>A0A7W7W5B8_9ACTN</name>
<dbReference type="RefSeq" id="WP_184582690.1">
    <property type="nucleotide sequence ID" value="NZ_JACHJT010000001.1"/>
</dbReference>
<comment type="caution">
    <text evidence="1">The sequence shown here is derived from an EMBL/GenBank/DDBJ whole genome shotgun (WGS) entry which is preliminary data.</text>
</comment>
<gene>
    <name evidence="1" type="ORF">F4561_005363</name>
</gene>
<evidence type="ECO:0000313" key="2">
    <source>
        <dbReference type="Proteomes" id="UP000523007"/>
    </source>
</evidence>
<sequence length="153" mass="16928">MNHTSYKWRSDIGRAAYAEGKAEGEAKGWAKAILLVLEARGLTTSEHVRQRITKCTDIDQLAIWARRAATADSTEYLLICSAENEPDTPQGREHTAKCKARGLATATLAVSESRGIDIPAGLRQYLMECTDPDLQQTWLIRAVSVEHAKELFA</sequence>
<evidence type="ECO:0000313" key="1">
    <source>
        <dbReference type="EMBL" id="MBB4934543.1"/>
    </source>
</evidence>
<dbReference type="Proteomes" id="UP000523007">
    <property type="component" value="Unassembled WGS sequence"/>
</dbReference>
<dbReference type="PANTHER" id="PTHR34613">
    <property type="entry name" value="SLL0800 PROTEIN"/>
    <property type="match status" value="1"/>
</dbReference>